<dbReference type="InterPro" id="IPR022398">
    <property type="entry name" value="Peptidase_S8_His-AS"/>
</dbReference>
<dbReference type="InterPro" id="IPR034204">
    <property type="entry name" value="PfSUB1-like_cat_dom"/>
</dbReference>
<dbReference type="InterPro" id="IPR044060">
    <property type="entry name" value="Bacterial_rp_domain"/>
</dbReference>
<dbReference type="SUPFAM" id="SSF48726">
    <property type="entry name" value="Immunoglobulin"/>
    <property type="match status" value="2"/>
</dbReference>
<dbReference type="GO" id="GO:0006508">
    <property type="term" value="P:proteolysis"/>
    <property type="evidence" value="ECO:0007669"/>
    <property type="project" value="UniProtKB-KW"/>
</dbReference>
<dbReference type="InterPro" id="IPR013783">
    <property type="entry name" value="Ig-like_fold"/>
</dbReference>
<evidence type="ECO:0000256" key="1">
    <source>
        <dbReference type="ARBA" id="ARBA00011073"/>
    </source>
</evidence>
<dbReference type="PANTHER" id="PTHR43399:SF4">
    <property type="entry name" value="CELL WALL-ASSOCIATED PROTEASE"/>
    <property type="match status" value="1"/>
</dbReference>
<evidence type="ECO:0000256" key="6">
    <source>
        <dbReference type="RuleBase" id="RU003355"/>
    </source>
</evidence>
<feature type="active site" description="Charge relay system" evidence="5">
    <location>
        <position position="261"/>
    </location>
</feature>
<dbReference type="InterPro" id="IPR036278">
    <property type="entry name" value="Sialidase_sf"/>
</dbReference>
<dbReference type="InterPro" id="IPR003599">
    <property type="entry name" value="Ig_sub"/>
</dbReference>
<dbReference type="InterPro" id="IPR000209">
    <property type="entry name" value="Peptidase_S8/S53_dom"/>
</dbReference>
<feature type="signal peptide" evidence="8">
    <location>
        <begin position="1"/>
        <end position="31"/>
    </location>
</feature>
<dbReference type="InterPro" id="IPR036852">
    <property type="entry name" value="Peptidase_S8/S53_dom_sf"/>
</dbReference>
<dbReference type="InterPro" id="IPR036179">
    <property type="entry name" value="Ig-like_dom_sf"/>
</dbReference>
<dbReference type="PANTHER" id="PTHR43399">
    <property type="entry name" value="SUBTILISIN-RELATED"/>
    <property type="match status" value="1"/>
</dbReference>
<dbReference type="Pfam" id="PF18998">
    <property type="entry name" value="Flg_new_2"/>
    <property type="match status" value="2"/>
</dbReference>
<keyword evidence="11" id="KW-1185">Reference proteome</keyword>
<dbReference type="Pfam" id="PF13927">
    <property type="entry name" value="Ig_3"/>
    <property type="match status" value="1"/>
</dbReference>
<organism evidence="10 11">
    <name type="scientific">Pelagicoccus mobilis</name>
    <dbReference type="NCBI Taxonomy" id="415221"/>
    <lineage>
        <taxon>Bacteria</taxon>
        <taxon>Pseudomonadati</taxon>
        <taxon>Verrucomicrobiota</taxon>
        <taxon>Opitutia</taxon>
        <taxon>Puniceicoccales</taxon>
        <taxon>Pelagicoccaceae</taxon>
        <taxon>Pelagicoccus</taxon>
    </lineage>
</organism>
<accession>A0A934RXE9</accession>
<dbReference type="InterPro" id="IPR015500">
    <property type="entry name" value="Peptidase_S8_subtilisin-rel"/>
</dbReference>
<name>A0A934RXE9_9BACT</name>
<dbReference type="Gene3D" id="3.40.50.200">
    <property type="entry name" value="Peptidase S8/S53 domain"/>
    <property type="match status" value="1"/>
</dbReference>
<evidence type="ECO:0000256" key="2">
    <source>
        <dbReference type="ARBA" id="ARBA00022670"/>
    </source>
</evidence>
<keyword evidence="8" id="KW-0732">Signal</keyword>
<dbReference type="PROSITE" id="PS51892">
    <property type="entry name" value="SUBTILASE"/>
    <property type="match status" value="1"/>
</dbReference>
<evidence type="ECO:0000259" key="9">
    <source>
        <dbReference type="PROSITE" id="PS50835"/>
    </source>
</evidence>
<dbReference type="EMBL" id="JAENIL010000014">
    <property type="protein sequence ID" value="MBK1876989.1"/>
    <property type="molecule type" value="Genomic_DNA"/>
</dbReference>
<feature type="region of interest" description="Disordered" evidence="7">
    <location>
        <begin position="554"/>
        <end position="575"/>
    </location>
</feature>
<feature type="region of interest" description="Disordered" evidence="7">
    <location>
        <begin position="30"/>
        <end position="73"/>
    </location>
</feature>
<sequence>MKIKNTKITRLLIAAILASVLGLIFHSTSTAPSKSKQPLEYAAAKPQVASPSQSPQLEQPVAFDSPHSEDAPHSSFLRFHKATPIQRFEHTTGPYRIETQIFRTSFHKPLVRLEKRYYAEGHVDAGAFIGESLSVANEFIVSTQTDSSSNEIEQLATSIGAHATPVRGSQSLFRLVFGEDENFEQLPQLASSLEVAKSMIRYVEPDFLVRTTSRKPNDPRFTDQTNLHFEYANGDSSRDIDAPEAWAITSGSPNVTIAIIDSGIRSTHEDLKDNLWVNPNEKSNGSDDDRNGIADDLYGFNAIKGNGDVSDDNGHGTHVSGIAAASGNNSKGITGVTWNAQIMALKFLDASGYGTNSNAIEAINYAIAQKADIINNSWGGSEQSQAVFETLKRASNQGILIVTAAGNNGANLDETPTYPASFNIANQVVVVASNDIDKLSSYSNYSANATHLAAPGRALSTYHPSDSSYSDLEGTSMAAPHVSGALALIKATFPGQTATKNILRLLDSTDQFPALTGKCLSSGRLNLHRALSGQTNTPANDSFENAIEFLSNGGRKAGTTSNASKQTGEPLAANPNAGKTVWYSWRSDSAGSAQLRVSPTGFAPAVTVFEGTTLQGLERVSSATSFLAGEATKLSWQYQPGETYYIQVDTNSSNTGPFTIELFKTPDNDDFENPTTIIGESFTQAGSNIAATLEADEQRTHISAAGSTVWYEWTAPRNGDDSLRIARTSERLFLRVYEGDSLTNLTEVASAFEDGSQSNQVLSVAADTTYRILVDSLSENGTEFFIEGAYLTEPKILVQPHDRNVKLGSDTTFRVVVSSAHEATYQWSKDGQQIPGATRNTLHLKSVAENDLGEYQARISLPSQTLFSRNAQLTNNKRSVQFLNQPSPASIRRGQSATLSAIVSPIDEHTQLQWLKDGKPISGQNTLTLSLANTSITDSAFYQLQVTQDGNVYHSKPAYLFVSASDEFSAFTWANIPNSSPQAHELDQVNGYFIAQYSDVGFGFSLDGENWQYIPLPIRKIVWTGERYLAVTNRSVHVSPNLSNWTRTFETDSDLYSIAFGADVAVMRASDGIYTSSDFTNWSKTSEATSGWADHLEFANGSFVVPRVGSVLVSENGTNWESFSTSTTHQCYVSYSDNKWWLYNRAAAGAAYTSPDAKTWTEFPLHQENVFSMFFDKAENLAYMYLQLTDNKDSFFAESYVEVHRVEEDETNFLKQVTRYSSEYPSPMVGLDNKVLVSTRSGHVFLSDFTSLNLEHGATPWYKYPRISYANGFYIAGSERALHTSQDGSNWTLAHSSLENYGHFAYGNGVYVGTRHSGPSLSELDRHNYNFQAILFQEGLFVGYSGGKIIYSSDGQSWETGASGMHNAWRMAYGNGTFVLYSEDGLFTSDNGIAWTQQSLPSGMRLSALRFGNNTWVAFSDNVCYTSADTKTWTRTESLSIPNHSANTINNLYFLDGRFIAPYWDEYYWSSTDGKAWTQTELRQELVNHQGYLYSPAISDSKLLLHGSSYGLAILGSGEAPKSRTIITSHNETIATSFGRPLELTFEAFASESQLERIEVWVNGQLWESLPPNSTRFQFTPETSGDYTVEVIAHSQDGHSSSDTLLIEAQPLLSITKPANEITLNDLLYFRGSYYGVGSGGLLYLSTDGISWKSLSTPVSEKLNSIAKSEDTLVVGFNGDGVLTSKDGINWIRTGSFPSGGVQYDNGLFVAGLSWKTVLSRDGLNWTPADSPSSAESAGIAPDTEDRIFNVYDQCFKGGIGRGWSRLPEFKQVYHLGDHYIGLDYNRSIKRSQDLANWETVFSNDSLESMELKNGLLFAKYYETIISVTTDGINWETPDADVYSSQIEFFDGRFYAWTYDWNFDPPNKIASSEDGVHWTKFGSENLQAEPISDGILIASPTGLALYRPEAPSYEFINEEGIAHSRTFNDFGFRENVEIIGQSPLIALTDYQSYYRDDHGAWQRTNTRVEEDTVYANGVYLGDWHFGLHRSEDGVEWTQLDTPQWLQDLNTHYSVISLQSDGNSFWLTVNYTVDGHYHYSTARSEDGLNWQLCPLEDNSRPEQFIRFKEETYFTHFSEFRKFNSDYESWNLIETFNGQAQITHTDSLIGVLHEEEIFSGYNRLSLSSDGQTWQTVSPPITGYINITATAEAFYIYGNSVWKSTNGTDWTEIIPFEAKATATRENVLFYSDELTFIEVVDTDLAIVDVSVANKEYGVGDLVEVSVSLKNNGKEGLSLPENSQIRYSYLNETGRWSRSEVEDGFSGDAQIPFQSLAPLETRSFVFTTKIPEGVAPDRYHISVYFGYDLIGDDGNKSNDYIVTSEATSITIPSRTLNVANPENGRVEGATAQSEFAWKDRVPLRAIPDFGYELENWNGDYPYAEPALLLTLQEDTLLAPVFKTQTYAVNVNIEGRGKVAGIPDSLTIQHGQDLDLEVEPEAGWVFLGWDGYGKDQSEQISMKAGRNINIDARFGRTYSSWADTHLPEDESNRGLYQTASGSSATNIERFAFGLDYLEQRKTSQLGTRIEDGYLVFRYALFAGLFEVTAEPTWSNDLSVWQDGAGPPQIVSKTDDLDIYELRVPLNNAPFFVSLKIQENAIE</sequence>
<dbReference type="Gene3D" id="2.60.120.380">
    <property type="match status" value="1"/>
</dbReference>
<dbReference type="PROSITE" id="PS00138">
    <property type="entry name" value="SUBTILASE_SER"/>
    <property type="match status" value="1"/>
</dbReference>
<dbReference type="GO" id="GO:0004252">
    <property type="term" value="F:serine-type endopeptidase activity"/>
    <property type="evidence" value="ECO:0007669"/>
    <property type="project" value="UniProtKB-UniRule"/>
</dbReference>
<gene>
    <name evidence="10" type="ORF">JIN87_08925</name>
</gene>
<dbReference type="PROSITE" id="PS00136">
    <property type="entry name" value="SUBTILASE_ASP"/>
    <property type="match status" value="1"/>
</dbReference>
<evidence type="ECO:0000256" key="7">
    <source>
        <dbReference type="SAM" id="MobiDB-lite"/>
    </source>
</evidence>
<dbReference type="SUPFAM" id="SSF52743">
    <property type="entry name" value="Subtilisin-like"/>
    <property type="match status" value="1"/>
</dbReference>
<protein>
    <submittedName>
        <fullName evidence="10">S8 family serine peptidase</fullName>
    </submittedName>
</protein>
<evidence type="ECO:0000256" key="4">
    <source>
        <dbReference type="ARBA" id="ARBA00022825"/>
    </source>
</evidence>
<feature type="active site" description="Charge relay system" evidence="5">
    <location>
        <position position="476"/>
    </location>
</feature>
<evidence type="ECO:0000313" key="11">
    <source>
        <dbReference type="Proteomes" id="UP000617628"/>
    </source>
</evidence>
<dbReference type="Proteomes" id="UP000617628">
    <property type="component" value="Unassembled WGS sequence"/>
</dbReference>
<proteinExistence type="inferred from homology"/>
<dbReference type="SMART" id="SM00409">
    <property type="entry name" value="IG"/>
    <property type="match status" value="2"/>
</dbReference>
<keyword evidence="2 5" id="KW-0645">Protease</keyword>
<reference evidence="10" key="1">
    <citation type="submission" date="2021-01" db="EMBL/GenBank/DDBJ databases">
        <title>Modified the classification status of verrucomicrobia.</title>
        <authorList>
            <person name="Feng X."/>
        </authorList>
    </citation>
    <scope>NUCLEOTIDE SEQUENCE</scope>
    <source>
        <strain evidence="10">KCTC 13126</strain>
    </source>
</reference>
<dbReference type="PROSITE" id="PS50835">
    <property type="entry name" value="IG_LIKE"/>
    <property type="match status" value="1"/>
</dbReference>
<evidence type="ECO:0000256" key="8">
    <source>
        <dbReference type="SAM" id="SignalP"/>
    </source>
</evidence>
<feature type="chain" id="PRO_5036712924" evidence="8">
    <location>
        <begin position="32"/>
        <end position="2597"/>
    </location>
</feature>
<dbReference type="PRINTS" id="PR00723">
    <property type="entry name" value="SUBTILISIN"/>
</dbReference>
<dbReference type="InterPro" id="IPR023828">
    <property type="entry name" value="Peptidase_S8_Ser-AS"/>
</dbReference>
<dbReference type="InterPro" id="IPR051048">
    <property type="entry name" value="Peptidase_S8/S53_subtilisin"/>
</dbReference>
<feature type="active site" description="Charge relay system" evidence="5">
    <location>
        <position position="315"/>
    </location>
</feature>
<keyword evidence="3 5" id="KW-0378">Hydrolase</keyword>
<keyword evidence="4 5" id="KW-0720">Serine protease</keyword>
<dbReference type="Gene3D" id="2.60.40.10">
    <property type="entry name" value="Immunoglobulins"/>
    <property type="match status" value="3"/>
</dbReference>
<dbReference type="PROSITE" id="PS00137">
    <property type="entry name" value="SUBTILASE_HIS"/>
    <property type="match status" value="1"/>
</dbReference>
<feature type="compositionally biased region" description="Polar residues" evidence="7">
    <location>
        <begin position="558"/>
        <end position="567"/>
    </location>
</feature>
<dbReference type="InterPro" id="IPR023827">
    <property type="entry name" value="Peptidase_S8_Asp-AS"/>
</dbReference>
<dbReference type="SUPFAM" id="SSF110296">
    <property type="entry name" value="Oligoxyloglucan reducing end-specific cellobiohydrolase"/>
    <property type="match status" value="1"/>
</dbReference>
<dbReference type="Pfam" id="PF00082">
    <property type="entry name" value="Peptidase_S8"/>
    <property type="match status" value="1"/>
</dbReference>
<dbReference type="RefSeq" id="WP_200355206.1">
    <property type="nucleotide sequence ID" value="NZ_JAENIL010000014.1"/>
</dbReference>
<dbReference type="SUPFAM" id="SSF50939">
    <property type="entry name" value="Sialidases"/>
    <property type="match status" value="3"/>
</dbReference>
<evidence type="ECO:0000256" key="5">
    <source>
        <dbReference type="PROSITE-ProRule" id="PRU01240"/>
    </source>
</evidence>
<comment type="similarity">
    <text evidence="1 5 6">Belongs to the peptidase S8 family.</text>
</comment>
<dbReference type="InterPro" id="IPR007110">
    <property type="entry name" value="Ig-like_dom"/>
</dbReference>
<comment type="caution">
    <text evidence="10">The sequence shown here is derived from an EMBL/GenBank/DDBJ whole genome shotgun (WGS) entry which is preliminary data.</text>
</comment>
<evidence type="ECO:0000313" key="10">
    <source>
        <dbReference type="EMBL" id="MBK1876989.1"/>
    </source>
</evidence>
<evidence type="ECO:0000256" key="3">
    <source>
        <dbReference type="ARBA" id="ARBA00022801"/>
    </source>
</evidence>
<feature type="domain" description="Ig-like" evidence="9">
    <location>
        <begin position="794"/>
        <end position="874"/>
    </location>
</feature>
<dbReference type="CDD" id="cd07473">
    <property type="entry name" value="Peptidases_S8_Subtilisin_like"/>
    <property type="match status" value="1"/>
</dbReference>